<evidence type="ECO:0000313" key="9">
    <source>
        <dbReference type="EMBL" id="QII47106.1"/>
    </source>
</evidence>
<dbReference type="Gene3D" id="3.90.550.10">
    <property type="entry name" value="Spore Coat Polysaccharide Biosynthesis Protein SpsA, Chain A"/>
    <property type="match status" value="1"/>
</dbReference>
<dbReference type="CDD" id="cd02503">
    <property type="entry name" value="MobA"/>
    <property type="match status" value="1"/>
</dbReference>
<evidence type="ECO:0000256" key="2">
    <source>
        <dbReference type="ARBA" id="ARBA00022679"/>
    </source>
</evidence>
<dbReference type="GO" id="GO:0006777">
    <property type="term" value="P:Mo-molybdopterin cofactor biosynthetic process"/>
    <property type="evidence" value="ECO:0007669"/>
    <property type="project" value="UniProtKB-KW"/>
</dbReference>
<sequence>MGKDKGLINYHGMPQREYLCHLLEEICDDVFLSIRSEQVCEVPSGFKNIVDQNDHKGPYNGILSAFKAQPNVAWLVLACDLPLINLQTIGQLISGRNPNKTATAFANPETGEPEPLACIWEVKGLEESLQFLEDRNTRSPKKFLMNADIALVHPKYGQDLFNANSPQDYDFVKRKLEEREGG</sequence>
<gene>
    <name evidence="9" type="ORF">GVT53_07655</name>
</gene>
<dbReference type="GO" id="GO:0016779">
    <property type="term" value="F:nucleotidyltransferase activity"/>
    <property type="evidence" value="ECO:0007669"/>
    <property type="project" value="TreeGrafter"/>
</dbReference>
<evidence type="ECO:0000256" key="6">
    <source>
        <dbReference type="ARBA" id="ARBA00023134"/>
    </source>
</evidence>
<dbReference type="Pfam" id="PF12804">
    <property type="entry name" value="NTP_transf_3"/>
    <property type="match status" value="1"/>
</dbReference>
<keyword evidence="7" id="KW-0501">Molybdenum cofactor biosynthesis</keyword>
<evidence type="ECO:0000256" key="7">
    <source>
        <dbReference type="ARBA" id="ARBA00023150"/>
    </source>
</evidence>
<evidence type="ECO:0000256" key="4">
    <source>
        <dbReference type="ARBA" id="ARBA00022741"/>
    </source>
</evidence>
<keyword evidence="10" id="KW-1185">Reference proteome</keyword>
<evidence type="ECO:0000259" key="8">
    <source>
        <dbReference type="Pfam" id="PF12804"/>
    </source>
</evidence>
<protein>
    <submittedName>
        <fullName evidence="9">NTP transferase domain-containing protein</fullName>
    </submittedName>
</protein>
<keyword evidence="1" id="KW-0963">Cytoplasm</keyword>
<keyword evidence="5" id="KW-0460">Magnesium</keyword>
<dbReference type="GO" id="GO:0005525">
    <property type="term" value="F:GTP binding"/>
    <property type="evidence" value="ECO:0007669"/>
    <property type="project" value="UniProtKB-KW"/>
</dbReference>
<reference evidence="9 10" key="1">
    <citation type="submission" date="2020-02" db="EMBL/GenBank/DDBJ databases">
        <title>Complete genome of Muricauda sp. 501str8.</title>
        <authorList>
            <person name="Dong B."/>
            <person name="Zhu S."/>
            <person name="Yang J."/>
            <person name="Chen J."/>
        </authorList>
    </citation>
    <scope>NUCLEOTIDE SEQUENCE [LARGE SCALE GENOMIC DNA]</scope>
    <source>
        <strain evidence="9 10">501str8</strain>
    </source>
</reference>
<dbReference type="AlphaFoldDB" id="A0A6G7J8F5"/>
<accession>A0A6G7J8F5</accession>
<keyword evidence="2 9" id="KW-0808">Transferase</keyword>
<organism evidence="9 10">
    <name type="scientific">Flagellimonas oceani</name>
    <dbReference type="NCBI Taxonomy" id="2698672"/>
    <lineage>
        <taxon>Bacteria</taxon>
        <taxon>Pseudomonadati</taxon>
        <taxon>Bacteroidota</taxon>
        <taxon>Flavobacteriia</taxon>
        <taxon>Flavobacteriales</taxon>
        <taxon>Flavobacteriaceae</taxon>
        <taxon>Flagellimonas</taxon>
    </lineage>
</organism>
<evidence type="ECO:0000256" key="3">
    <source>
        <dbReference type="ARBA" id="ARBA00022723"/>
    </source>
</evidence>
<name>A0A6G7J8F5_9FLAO</name>
<dbReference type="PANTHER" id="PTHR19136">
    <property type="entry name" value="MOLYBDENUM COFACTOR GUANYLYLTRANSFERASE"/>
    <property type="match status" value="1"/>
</dbReference>
<evidence type="ECO:0000256" key="5">
    <source>
        <dbReference type="ARBA" id="ARBA00022842"/>
    </source>
</evidence>
<keyword evidence="6" id="KW-0342">GTP-binding</keyword>
<dbReference type="GO" id="GO:0046872">
    <property type="term" value="F:metal ion binding"/>
    <property type="evidence" value="ECO:0007669"/>
    <property type="project" value="UniProtKB-KW"/>
</dbReference>
<feature type="domain" description="MobA-like NTP transferase" evidence="8">
    <location>
        <begin position="1"/>
        <end position="138"/>
    </location>
</feature>
<dbReference type="InterPro" id="IPR013482">
    <property type="entry name" value="Molybde_CF_guanTrfase"/>
</dbReference>
<dbReference type="SUPFAM" id="SSF53448">
    <property type="entry name" value="Nucleotide-diphospho-sugar transferases"/>
    <property type="match status" value="1"/>
</dbReference>
<keyword evidence="4" id="KW-0547">Nucleotide-binding</keyword>
<evidence type="ECO:0000256" key="1">
    <source>
        <dbReference type="ARBA" id="ARBA00022490"/>
    </source>
</evidence>
<dbReference type="KEGG" id="mut:GVT53_07655"/>
<evidence type="ECO:0000313" key="10">
    <source>
        <dbReference type="Proteomes" id="UP000502928"/>
    </source>
</evidence>
<keyword evidence="3" id="KW-0479">Metal-binding</keyword>
<dbReference type="InterPro" id="IPR029044">
    <property type="entry name" value="Nucleotide-diphossugar_trans"/>
</dbReference>
<dbReference type="Proteomes" id="UP000502928">
    <property type="component" value="Chromosome"/>
</dbReference>
<dbReference type="PANTHER" id="PTHR19136:SF81">
    <property type="entry name" value="MOLYBDENUM COFACTOR GUANYLYLTRANSFERASE"/>
    <property type="match status" value="1"/>
</dbReference>
<dbReference type="InterPro" id="IPR025877">
    <property type="entry name" value="MobA-like_NTP_Trfase"/>
</dbReference>
<dbReference type="EMBL" id="CP049616">
    <property type="protein sequence ID" value="QII47106.1"/>
    <property type="molecule type" value="Genomic_DNA"/>
</dbReference>
<proteinExistence type="predicted"/>